<dbReference type="AlphaFoldDB" id="A0A2U8HD71"/>
<feature type="region of interest" description="Disordered" evidence="1">
    <location>
        <begin position="1"/>
        <end position="101"/>
    </location>
</feature>
<feature type="compositionally biased region" description="Low complexity" evidence="1">
    <location>
        <begin position="55"/>
        <end position="66"/>
    </location>
</feature>
<evidence type="ECO:0000256" key="1">
    <source>
        <dbReference type="SAM" id="MobiDB-lite"/>
    </source>
</evidence>
<proteinExistence type="predicted"/>
<evidence type="ECO:0000313" key="2">
    <source>
        <dbReference type="EMBL" id="AWI83733.1"/>
    </source>
</evidence>
<organism evidence="2 3">
    <name type="scientific">Alloyangia pacifica</name>
    <dbReference type="NCBI Taxonomy" id="311180"/>
    <lineage>
        <taxon>Bacteria</taxon>
        <taxon>Pseudomonadati</taxon>
        <taxon>Pseudomonadota</taxon>
        <taxon>Alphaproteobacteria</taxon>
        <taxon>Rhodobacterales</taxon>
        <taxon>Roseobacteraceae</taxon>
        <taxon>Alloyangia</taxon>
    </lineage>
</organism>
<dbReference type="InterPro" id="IPR008634">
    <property type="entry name" value="Gas-vesicle_GvpO"/>
</dbReference>
<dbReference type="EMBL" id="CP022189">
    <property type="protein sequence ID" value="AWI83733.1"/>
    <property type="molecule type" value="Genomic_DNA"/>
</dbReference>
<dbReference type="Pfam" id="PF05800">
    <property type="entry name" value="GvpO"/>
    <property type="match status" value="1"/>
</dbReference>
<protein>
    <recommendedName>
        <fullName evidence="4">Gas vesicle protein</fullName>
    </recommendedName>
</protein>
<name>A0A2U8HD71_9RHOB</name>
<sequence>MPSAAPQLRSAPPTPHPNRSRGGTGEGGVQARSPPPGARGYETPRRSFRGRTSRPRASGAAAAGPAGHAGGGSLAVTARKRPAPPAPATAPAAQTSDPGRPISLQQAMDRARAALQDITPLPVEGIASSERDPGGWRIVAEVLEAPARMGDNDLLAAYELALDPTGELTGFRRLRRYHREDREE</sequence>
<gene>
    <name evidence="2" type="ORF">CEW88_08620</name>
</gene>
<dbReference type="Proteomes" id="UP000244915">
    <property type="component" value="Chromosome 1"/>
</dbReference>
<accession>A0A2U8HD71</accession>
<evidence type="ECO:0000313" key="3">
    <source>
        <dbReference type="Proteomes" id="UP000244915"/>
    </source>
</evidence>
<evidence type="ECO:0008006" key="4">
    <source>
        <dbReference type="Google" id="ProtNLM"/>
    </source>
</evidence>
<dbReference type="GO" id="GO:0031412">
    <property type="term" value="P:gas vesicle organization"/>
    <property type="evidence" value="ECO:0007669"/>
    <property type="project" value="InterPro"/>
</dbReference>
<dbReference type="KEGG" id="ypac:CEW88_08620"/>
<reference evidence="2 3" key="1">
    <citation type="submission" date="2017-06" db="EMBL/GenBank/DDBJ databases">
        <title>Yangia sp. YSBP01 complete genome sequence.</title>
        <authorList>
            <person name="Woo J.-H."/>
            <person name="Kim H.-S."/>
        </authorList>
    </citation>
    <scope>NUCLEOTIDE SEQUENCE [LARGE SCALE GENOMIC DNA]</scope>
    <source>
        <strain evidence="2 3">YSBP01</strain>
    </source>
</reference>